<protein>
    <recommendedName>
        <fullName evidence="3">SGNH hydrolase-type esterase domain-containing protein</fullName>
    </recommendedName>
</protein>
<evidence type="ECO:0000256" key="2">
    <source>
        <dbReference type="SAM" id="SignalP"/>
    </source>
</evidence>
<evidence type="ECO:0000256" key="1">
    <source>
        <dbReference type="SAM" id="MobiDB-lite"/>
    </source>
</evidence>
<dbReference type="EMBL" id="CP138583">
    <property type="protein sequence ID" value="WPH00577.1"/>
    <property type="molecule type" value="Genomic_DNA"/>
</dbReference>
<keyword evidence="5" id="KW-1185">Reference proteome</keyword>
<dbReference type="CDD" id="cd01833">
    <property type="entry name" value="XynB_like"/>
    <property type="match status" value="1"/>
</dbReference>
<dbReference type="Gene3D" id="3.40.50.1110">
    <property type="entry name" value="SGNH hydrolase"/>
    <property type="match status" value="1"/>
</dbReference>
<dbReference type="InterPro" id="IPR013830">
    <property type="entry name" value="SGNH_hydro"/>
</dbReference>
<evidence type="ECO:0000259" key="3">
    <source>
        <dbReference type="Pfam" id="PF13472"/>
    </source>
</evidence>
<feature type="domain" description="SGNH hydrolase-type esterase" evidence="3">
    <location>
        <begin position="44"/>
        <end position="226"/>
    </location>
</feature>
<evidence type="ECO:0000313" key="4">
    <source>
        <dbReference type="EMBL" id="WPH00577.1"/>
    </source>
</evidence>
<keyword evidence="2" id="KW-0732">Signal</keyword>
<proteinExistence type="predicted"/>
<dbReference type="Pfam" id="PF13472">
    <property type="entry name" value="Lipase_GDSL_2"/>
    <property type="match status" value="1"/>
</dbReference>
<organism evidence="4 5">
    <name type="scientific">Acrodontium crateriforme</name>
    <dbReference type="NCBI Taxonomy" id="150365"/>
    <lineage>
        <taxon>Eukaryota</taxon>
        <taxon>Fungi</taxon>
        <taxon>Dikarya</taxon>
        <taxon>Ascomycota</taxon>
        <taxon>Pezizomycotina</taxon>
        <taxon>Dothideomycetes</taxon>
        <taxon>Dothideomycetidae</taxon>
        <taxon>Mycosphaerellales</taxon>
        <taxon>Teratosphaeriaceae</taxon>
        <taxon>Acrodontium</taxon>
    </lineage>
</organism>
<dbReference type="Proteomes" id="UP001303373">
    <property type="component" value="Chromosome 4"/>
</dbReference>
<feature type="chain" id="PRO_5042977956" description="SGNH hydrolase-type esterase domain-containing protein" evidence="2">
    <location>
        <begin position="21"/>
        <end position="389"/>
    </location>
</feature>
<dbReference type="PANTHER" id="PTHR30383">
    <property type="entry name" value="THIOESTERASE 1/PROTEASE 1/LYSOPHOSPHOLIPASE L1"/>
    <property type="match status" value="1"/>
</dbReference>
<dbReference type="PANTHER" id="PTHR30383:SF31">
    <property type="entry name" value="SGNH HYDROLASE-TYPE ESTERASE DOMAIN-CONTAINING PROTEIN-RELATED"/>
    <property type="match status" value="1"/>
</dbReference>
<reference evidence="4 5" key="1">
    <citation type="submission" date="2023-11" db="EMBL/GenBank/DDBJ databases">
        <title>An acidophilic fungus is an integral part of prey digestion in a carnivorous sundew plant.</title>
        <authorList>
            <person name="Tsai I.J."/>
        </authorList>
    </citation>
    <scope>NUCLEOTIDE SEQUENCE [LARGE SCALE GENOMIC DNA]</scope>
    <source>
        <strain evidence="4">169a</strain>
    </source>
</reference>
<accession>A0AAQ3M3Y1</accession>
<dbReference type="GO" id="GO:0004622">
    <property type="term" value="F:phosphatidylcholine lysophospholipase activity"/>
    <property type="evidence" value="ECO:0007669"/>
    <property type="project" value="TreeGrafter"/>
</dbReference>
<dbReference type="AlphaFoldDB" id="A0AAQ3M3Y1"/>
<dbReference type="InterPro" id="IPR036514">
    <property type="entry name" value="SGNH_hydro_sf"/>
</dbReference>
<evidence type="ECO:0000313" key="5">
    <source>
        <dbReference type="Proteomes" id="UP001303373"/>
    </source>
</evidence>
<gene>
    <name evidence="4" type="ORF">R9X50_00340700</name>
</gene>
<sequence length="389" mass="41678">MSSSLAVSLLVFLSPALAHAANPTTVEVVERAGQNKVDLKILPVGASITYGLDSTDGNGYRLDLQNLLQNQGHNVSYVGSRHHGNMTDNAVSAWSGDVVTEVEAKVLNSNVLTDYLPNVILINLGTNDCNRPHQNVAGAPDQYATFLNNIKIADPDALVVVSNLIHNRDTTVNDCIVGLNRGLHDVAKSANGTGQKITYVDMYDAVPLQDINATDLTHPTDTGYQIMAQVWYDGIMGSMNRISAPDAKGKPAPGNGSDPHPDATSTVGSTASSTATATSTAKASSLATSVQAPLLFRGIAAFWGQIPIYGSMVGGRLLEVYRLEQRYSRREKRTTIYSGAQYVDGEYHYNTIPISSKTGPSSYGSGRTSKRMSVINVTEIFSPSKKQTR</sequence>
<feature type="signal peptide" evidence="2">
    <location>
        <begin position="1"/>
        <end position="20"/>
    </location>
</feature>
<dbReference type="InterPro" id="IPR051532">
    <property type="entry name" value="Ester_Hydrolysis_Enzymes"/>
</dbReference>
<dbReference type="SUPFAM" id="SSF52266">
    <property type="entry name" value="SGNH hydrolase"/>
    <property type="match status" value="1"/>
</dbReference>
<feature type="region of interest" description="Disordered" evidence="1">
    <location>
        <begin position="243"/>
        <end position="271"/>
    </location>
</feature>
<name>A0AAQ3M3Y1_9PEZI</name>